<feature type="transmembrane region" description="Helical" evidence="1">
    <location>
        <begin position="41"/>
        <end position="59"/>
    </location>
</feature>
<organism evidence="2">
    <name type="scientific">Marseillevirus LCMAC103</name>
    <dbReference type="NCBI Taxonomy" id="2506604"/>
    <lineage>
        <taxon>Viruses</taxon>
        <taxon>Varidnaviria</taxon>
        <taxon>Bamfordvirae</taxon>
        <taxon>Nucleocytoviricota</taxon>
        <taxon>Megaviricetes</taxon>
        <taxon>Pimascovirales</taxon>
        <taxon>Pimascovirales incertae sedis</taxon>
        <taxon>Marseilleviridae</taxon>
    </lineage>
</organism>
<evidence type="ECO:0008006" key="3">
    <source>
        <dbReference type="Google" id="ProtNLM"/>
    </source>
</evidence>
<keyword evidence="1" id="KW-0812">Transmembrane</keyword>
<evidence type="ECO:0000313" key="2">
    <source>
        <dbReference type="EMBL" id="QBK86675.1"/>
    </source>
</evidence>
<protein>
    <recommendedName>
        <fullName evidence="3">Transmembrane protein</fullName>
    </recommendedName>
</protein>
<dbReference type="EMBL" id="MK500335">
    <property type="protein sequence ID" value="QBK86675.1"/>
    <property type="molecule type" value="Genomic_DNA"/>
</dbReference>
<reference evidence="2" key="1">
    <citation type="journal article" date="2019" name="MBio">
        <title>Virus Genomes from Deep Sea Sediments Expand the Ocean Megavirome and Support Independent Origins of Viral Gigantism.</title>
        <authorList>
            <person name="Backstrom D."/>
            <person name="Yutin N."/>
            <person name="Jorgensen S.L."/>
            <person name="Dharamshi J."/>
            <person name="Homa F."/>
            <person name="Zaremba-Niedwiedzka K."/>
            <person name="Spang A."/>
            <person name="Wolf Y.I."/>
            <person name="Koonin E.V."/>
            <person name="Ettema T.J."/>
        </authorList>
    </citation>
    <scope>NUCLEOTIDE SEQUENCE</scope>
</reference>
<keyword evidence="1" id="KW-1133">Transmembrane helix</keyword>
<accession>A0A481YV58</accession>
<keyword evidence="1" id="KW-0472">Membrane</keyword>
<sequence length="92" mass="9406">MKTQNIRPVVRKMTGCVAIIILVVLAVCVAAAPSKVSTTTALVLALVLALVAVAAAAQAKTAPSEPYPSGGTAYDPSGRRYIGWVGPLASDR</sequence>
<evidence type="ECO:0000256" key="1">
    <source>
        <dbReference type="SAM" id="Phobius"/>
    </source>
</evidence>
<name>A0A481YV58_9VIRU</name>
<proteinExistence type="predicted"/>
<gene>
    <name evidence="2" type="ORF">LCMAC103_00040</name>
</gene>